<keyword evidence="6" id="KW-0804">Transcription</keyword>
<dbReference type="PANTHER" id="PTHR16062">
    <property type="entry name" value="SWI/SNF-RELATED"/>
    <property type="match status" value="1"/>
</dbReference>
<dbReference type="Pfam" id="PF00439">
    <property type="entry name" value="Bromodomain"/>
    <property type="match status" value="2"/>
</dbReference>
<dbReference type="GO" id="GO:0006368">
    <property type="term" value="P:transcription elongation by RNA polymerase II"/>
    <property type="evidence" value="ECO:0007669"/>
    <property type="project" value="TreeGrafter"/>
</dbReference>
<dbReference type="GO" id="GO:0006338">
    <property type="term" value="P:chromatin remodeling"/>
    <property type="evidence" value="ECO:0007669"/>
    <property type="project" value="InterPro"/>
</dbReference>
<dbReference type="SMART" id="SM00297">
    <property type="entry name" value="BROMO"/>
    <property type="match status" value="2"/>
</dbReference>
<protein>
    <submittedName>
        <fullName evidence="13">Chromatin structure-remodeling complex protein RSC2</fullName>
    </submittedName>
</protein>
<dbReference type="GO" id="GO:0016586">
    <property type="term" value="C:RSC-type complex"/>
    <property type="evidence" value="ECO:0007669"/>
    <property type="project" value="InterPro"/>
</dbReference>
<feature type="domain" description="Bromo" evidence="11">
    <location>
        <begin position="338"/>
        <end position="408"/>
    </location>
</feature>
<dbReference type="CDD" id="cd04369">
    <property type="entry name" value="Bromodomain"/>
    <property type="match status" value="1"/>
</dbReference>
<dbReference type="PANTHER" id="PTHR16062:SF21">
    <property type="entry name" value="CHROMATIN STRUCTURE-REMODELING COMPLEX SUBUNIT RSC1-RELATED"/>
    <property type="match status" value="1"/>
</dbReference>
<dbReference type="SMART" id="SM00439">
    <property type="entry name" value="BAH"/>
    <property type="match status" value="1"/>
</dbReference>
<evidence type="ECO:0000259" key="11">
    <source>
        <dbReference type="PROSITE" id="PS50014"/>
    </source>
</evidence>
<dbReference type="InterPro" id="IPR001025">
    <property type="entry name" value="BAH_dom"/>
</dbReference>
<evidence type="ECO:0000256" key="8">
    <source>
        <dbReference type="PROSITE-ProRule" id="PRU00035"/>
    </source>
</evidence>
<proteinExistence type="predicted"/>
<evidence type="ECO:0000256" key="9">
    <source>
        <dbReference type="SAM" id="Coils"/>
    </source>
</evidence>
<name>A0A010RY98_9PEZI</name>
<keyword evidence="14" id="KW-1185">Reference proteome</keyword>
<keyword evidence="7" id="KW-0539">Nucleus</keyword>
<dbReference type="PRINTS" id="PR00503">
    <property type="entry name" value="BROMODOMAIN"/>
</dbReference>
<accession>A0A010RY98</accession>
<dbReference type="Pfam" id="PF01426">
    <property type="entry name" value="BAH"/>
    <property type="match status" value="1"/>
</dbReference>
<keyword evidence="9" id="KW-0175">Coiled coil</keyword>
<reference evidence="13 14" key="1">
    <citation type="submission" date="2014-02" db="EMBL/GenBank/DDBJ databases">
        <title>The genome sequence of Colletotrichum fioriniae PJ7.</title>
        <authorList>
            <person name="Baroncelli R."/>
            <person name="Thon M.R."/>
        </authorList>
    </citation>
    <scope>NUCLEOTIDE SEQUENCE [LARGE SCALE GENOMIC DNA]</scope>
    <source>
        <strain evidence="13 14">PJ7</strain>
    </source>
</reference>
<evidence type="ECO:0000256" key="3">
    <source>
        <dbReference type="ARBA" id="ARBA00022853"/>
    </source>
</evidence>
<dbReference type="AlphaFoldDB" id="A0A010RY98"/>
<dbReference type="Gene3D" id="2.30.30.490">
    <property type="match status" value="1"/>
</dbReference>
<gene>
    <name evidence="13" type="ORF">CFIO01_04063</name>
</gene>
<feature type="region of interest" description="Disordered" evidence="10">
    <location>
        <begin position="1"/>
        <end position="118"/>
    </location>
</feature>
<evidence type="ECO:0000256" key="4">
    <source>
        <dbReference type="ARBA" id="ARBA00023015"/>
    </source>
</evidence>
<evidence type="ECO:0000256" key="5">
    <source>
        <dbReference type="ARBA" id="ARBA00023117"/>
    </source>
</evidence>
<dbReference type="FunFam" id="2.30.30.490:FF:000015">
    <property type="entry name" value="Chromatin structure-remodeling complex subunit RSC1"/>
    <property type="match status" value="1"/>
</dbReference>
<evidence type="ECO:0000313" key="13">
    <source>
        <dbReference type="EMBL" id="EXF77258.1"/>
    </source>
</evidence>
<feature type="compositionally biased region" description="Acidic residues" evidence="10">
    <location>
        <begin position="251"/>
        <end position="278"/>
    </location>
</feature>
<feature type="compositionally biased region" description="Basic and acidic residues" evidence="10">
    <location>
        <begin position="296"/>
        <end position="308"/>
    </location>
</feature>
<comment type="subcellular location">
    <subcellularLocation>
        <location evidence="1">Nucleus</location>
    </subcellularLocation>
</comment>
<dbReference type="InterPro" id="IPR037382">
    <property type="entry name" value="Rsc/polybromo"/>
</dbReference>
<keyword evidence="3" id="KW-0156">Chromatin regulator</keyword>
<dbReference type="CDD" id="cd04717">
    <property type="entry name" value="BAH_polybromo"/>
    <property type="match status" value="1"/>
</dbReference>
<feature type="domain" description="Bromo" evidence="11">
    <location>
        <begin position="139"/>
        <end position="209"/>
    </location>
</feature>
<dbReference type="Proteomes" id="UP000020467">
    <property type="component" value="Unassembled WGS sequence"/>
</dbReference>
<evidence type="ECO:0000256" key="2">
    <source>
        <dbReference type="ARBA" id="ARBA00022737"/>
    </source>
</evidence>
<comment type="caution">
    <text evidence="13">The sequence shown here is derived from an EMBL/GenBank/DDBJ whole genome shotgun (WGS) entry which is preliminary data.</text>
</comment>
<feature type="compositionally biased region" description="Acidic residues" evidence="10">
    <location>
        <begin position="62"/>
        <end position="108"/>
    </location>
</feature>
<feature type="domain" description="BAH" evidence="12">
    <location>
        <begin position="455"/>
        <end position="574"/>
    </location>
</feature>
<dbReference type="eggNOG" id="KOG1827">
    <property type="taxonomic scope" value="Eukaryota"/>
</dbReference>
<dbReference type="SUPFAM" id="SSF47370">
    <property type="entry name" value="Bromodomain"/>
    <property type="match status" value="2"/>
</dbReference>
<dbReference type="HOGENOM" id="CLU_007728_0_0_1"/>
<feature type="compositionally biased region" description="Basic and acidic residues" evidence="10">
    <location>
        <begin position="878"/>
        <end position="900"/>
    </location>
</feature>
<dbReference type="STRING" id="1445577.A0A010RY98"/>
<dbReference type="CDD" id="cd05522">
    <property type="entry name" value="Bromo_Rsc1_2_II"/>
    <property type="match status" value="1"/>
</dbReference>
<dbReference type="KEGG" id="cfj:CFIO01_04063"/>
<dbReference type="Gene3D" id="1.20.920.10">
    <property type="entry name" value="Bromodomain-like"/>
    <property type="match status" value="2"/>
</dbReference>
<feature type="coiled-coil region" evidence="9">
    <location>
        <begin position="383"/>
        <end position="417"/>
    </location>
</feature>
<feature type="region of interest" description="Disordered" evidence="10">
    <location>
        <begin position="878"/>
        <end position="919"/>
    </location>
</feature>
<dbReference type="PROSITE" id="PS50014">
    <property type="entry name" value="BROMODOMAIN_2"/>
    <property type="match status" value="2"/>
</dbReference>
<dbReference type="GO" id="GO:0003682">
    <property type="term" value="F:chromatin binding"/>
    <property type="evidence" value="ECO:0007669"/>
    <property type="project" value="InterPro"/>
</dbReference>
<dbReference type="InterPro" id="IPR043151">
    <property type="entry name" value="BAH_sf"/>
</dbReference>
<keyword evidence="5 8" id="KW-0103">Bromodomain</keyword>
<evidence type="ECO:0000259" key="12">
    <source>
        <dbReference type="PROSITE" id="PS51038"/>
    </source>
</evidence>
<dbReference type="PROSITE" id="PS51038">
    <property type="entry name" value="BAH"/>
    <property type="match status" value="1"/>
</dbReference>
<evidence type="ECO:0000256" key="1">
    <source>
        <dbReference type="ARBA" id="ARBA00004123"/>
    </source>
</evidence>
<dbReference type="InterPro" id="IPR048047">
    <property type="entry name" value="RSC1/2_bromodom"/>
</dbReference>
<keyword evidence="2" id="KW-0677">Repeat</keyword>
<dbReference type="OrthoDB" id="1742084at2759"/>
<feature type="region of interest" description="Disordered" evidence="10">
    <location>
        <begin position="641"/>
        <end position="757"/>
    </location>
</feature>
<dbReference type="InterPro" id="IPR001487">
    <property type="entry name" value="Bromodomain"/>
</dbReference>
<feature type="compositionally biased region" description="Pro residues" evidence="10">
    <location>
        <begin position="648"/>
        <end position="661"/>
    </location>
</feature>
<feature type="region of interest" description="Disordered" evidence="10">
    <location>
        <begin position="235"/>
        <end position="318"/>
    </location>
</feature>
<dbReference type="EMBL" id="JARH01000733">
    <property type="protein sequence ID" value="EXF77258.1"/>
    <property type="molecule type" value="Genomic_DNA"/>
</dbReference>
<dbReference type="InterPro" id="IPR036427">
    <property type="entry name" value="Bromodomain-like_sf"/>
</dbReference>
<evidence type="ECO:0000256" key="10">
    <source>
        <dbReference type="SAM" id="MobiDB-lite"/>
    </source>
</evidence>
<sequence length="943" mass="106489">MATRSDAPEVRESIEAKVTKDVEMTDAPDASTTEAKQPEPTVSAKPPQSDKMDIDAGANADADADADADVDAEGEVDADGDVDADADADVDADGEVDADADADGDPDDGVASPVESEPGDLLDVIQTISSTVSNYKDEDGEWWAASFQRIPNKRQLPDYFEIIENPIAFSTIRHKIQKKLYTDFPEFVRDLAQICHNAQVYNRPSSAIFKSATVIRDLFKKELQKLVAKGTIKSEEAELPDLGELPPAEDSSPEAESEEDEGEEEEEEEEEEDDESDDDGKRRRSRRRGRTSLTKRQLEEAREEDEHKKRGRPPKVLTPLEARIHNVIKGLRKFQSDDGDLLIGPFEKLPDKLANPDYYQVITNPIALDNIKRNAKRKKYSTVDDALKDIDLMFNNAKEYNEEASDIYEAAVELQKQARELVAQEKSRPDDEFRDEDGKLPLSEIQHNGQAWRVGTFCSGDWVHIRNVNDMAKPIVAQIFRTWQDRAGQRWINACWYYRPEQTVHRFEKHFFENEVAKTGQYRDHQIEEVLDRCFVMFVTRFNKGRPRTLPADKEVYVCESRYNEATCKFNKIKTWTSCVPDEVREKDYEMKLFDQPRRLKKVPSPIKHLLQADAKETDELPKPTWGAANAPPIIGAVHRRPRESNESPPPEPTPSPPPMSQEPARRPSVLQAMRQTPSDMSMGNPPTPYGHGMGAAPSPSPAMYAQQYTPQHASASPVAVNHQTPPHPAAARTPMANTPNAMQPANAYNPPRPPEVFTLAESLNDQIPEEVRSQYNRDENGRIFFYSTPPIARPEHGLAPDNANSGHSLAYLAKSNPQWLAERASRAKPFAVAKQKELKVKMALDKVTEPAKGKTGDELRDWAADSLVRYVEAHAQETSRMREEGDLDGHDRLMKEQRAARRKKTRKELEEEEERADEAKRANYLEDIYFVQSSLRTPKPAH</sequence>
<feature type="compositionally biased region" description="Basic and acidic residues" evidence="10">
    <location>
        <begin position="1"/>
        <end position="23"/>
    </location>
</feature>
<keyword evidence="4" id="KW-0805">Transcription regulation</keyword>
<dbReference type="FunFam" id="1.20.920.10:FF:000048">
    <property type="entry name" value="RSC complex subunit (RSC1), putative"/>
    <property type="match status" value="1"/>
</dbReference>
<evidence type="ECO:0000256" key="7">
    <source>
        <dbReference type="ARBA" id="ARBA00023242"/>
    </source>
</evidence>
<evidence type="ECO:0000256" key="6">
    <source>
        <dbReference type="ARBA" id="ARBA00023163"/>
    </source>
</evidence>
<organism evidence="13 14">
    <name type="scientific">Colletotrichum fioriniae PJ7</name>
    <dbReference type="NCBI Taxonomy" id="1445577"/>
    <lineage>
        <taxon>Eukaryota</taxon>
        <taxon>Fungi</taxon>
        <taxon>Dikarya</taxon>
        <taxon>Ascomycota</taxon>
        <taxon>Pezizomycotina</taxon>
        <taxon>Sordariomycetes</taxon>
        <taxon>Hypocreomycetidae</taxon>
        <taxon>Glomerellales</taxon>
        <taxon>Glomerellaceae</taxon>
        <taxon>Colletotrichum</taxon>
        <taxon>Colletotrichum acutatum species complex</taxon>
    </lineage>
</organism>
<evidence type="ECO:0000313" key="14">
    <source>
        <dbReference type="Proteomes" id="UP000020467"/>
    </source>
</evidence>